<dbReference type="InterPro" id="IPR036598">
    <property type="entry name" value="GOLD_dom_sf"/>
</dbReference>
<dbReference type="Gene3D" id="2.60.120.680">
    <property type="entry name" value="GOLD domain"/>
    <property type="match status" value="1"/>
</dbReference>
<organism evidence="2 3">
    <name type="scientific">Porites lobata</name>
    <dbReference type="NCBI Taxonomy" id="104759"/>
    <lineage>
        <taxon>Eukaryota</taxon>
        <taxon>Metazoa</taxon>
        <taxon>Cnidaria</taxon>
        <taxon>Anthozoa</taxon>
        <taxon>Hexacorallia</taxon>
        <taxon>Scleractinia</taxon>
        <taxon>Fungiina</taxon>
        <taxon>Poritidae</taxon>
        <taxon>Porites</taxon>
    </lineage>
</organism>
<dbReference type="Proteomes" id="UP001159405">
    <property type="component" value="Unassembled WGS sequence"/>
</dbReference>
<comment type="caution">
    <text evidence="2">The sequence shown here is derived from an EMBL/GenBank/DDBJ whole genome shotgun (WGS) entry which is preliminary data.</text>
</comment>
<dbReference type="CDD" id="cd00177">
    <property type="entry name" value="START"/>
    <property type="match status" value="1"/>
</dbReference>
<accession>A0ABN8PM46</accession>
<feature type="domain" description="START" evidence="1">
    <location>
        <begin position="234"/>
        <end position="316"/>
    </location>
</feature>
<dbReference type="Pfam" id="PF01852">
    <property type="entry name" value="START"/>
    <property type="match status" value="1"/>
</dbReference>
<evidence type="ECO:0000313" key="2">
    <source>
        <dbReference type="EMBL" id="CAH3144075.1"/>
    </source>
</evidence>
<dbReference type="SUPFAM" id="SSF101576">
    <property type="entry name" value="Supernatant protein factor (SPF), C-terminal domain"/>
    <property type="match status" value="1"/>
</dbReference>
<reference evidence="2 3" key="1">
    <citation type="submission" date="2022-05" db="EMBL/GenBank/DDBJ databases">
        <authorList>
            <consortium name="Genoscope - CEA"/>
            <person name="William W."/>
        </authorList>
    </citation>
    <scope>NUCLEOTIDE SEQUENCE [LARGE SCALE GENOMIC DNA]</scope>
</reference>
<dbReference type="PROSITE" id="PS50848">
    <property type="entry name" value="START"/>
    <property type="match status" value="1"/>
</dbReference>
<dbReference type="SUPFAM" id="SSF55961">
    <property type="entry name" value="Bet v1-like"/>
    <property type="match status" value="1"/>
</dbReference>
<dbReference type="EMBL" id="CALNXK010000072">
    <property type="protein sequence ID" value="CAH3144075.1"/>
    <property type="molecule type" value="Genomic_DNA"/>
</dbReference>
<dbReference type="InterPro" id="IPR002913">
    <property type="entry name" value="START_lipid-bd_dom"/>
</dbReference>
<name>A0ABN8PM46_9CNID</name>
<evidence type="ECO:0000259" key="1">
    <source>
        <dbReference type="PROSITE" id="PS50848"/>
    </source>
</evidence>
<dbReference type="InterPro" id="IPR052727">
    <property type="entry name" value="Rab4/Rab5_effector"/>
</dbReference>
<keyword evidence="3" id="KW-1185">Reference proteome</keyword>
<sequence length="452" mass="51410">MKEFKKIVTKKEEINFSIKEETNGHFVYVPFKENSDHIPAGCMLYSLNDTLVSNSGLHLSGVQDYLSSSEHYPIVLVFRSEHGHQELKGRKMLTYPLPDDFFGQIPSLTKEEIKQYTSLAHSWVKGLLDATTTDEGFEYVCTKNGVDIYQGTVPGSQIHLIRGTTRVKTSKDEARALMIAPTTESFRRLFHMIDVHFQDGMVLHQFPEGYKAPELPFYCIKWAIMGSPGPVWERDVCWLEYADIIHDEAGNELGFGVGSSITRPECPTLENHKLVRAEISCTGYVFKRRQNDPGYMDVTYVIQADPKGWIPKWAVNMFAWQQALNVARIRKIIEGTLDAKGRMSHHKRNDADVQGVLIPHGQRYTINIHVAEDNSMITFGFCSNNNDIGCYVSGLPSGKEWSKSKRLNSHVEPVTGKVLVGKGEYELVFDNSYSWFKSKQIYYWYRVGPIGS</sequence>
<gene>
    <name evidence="2" type="ORF">PLOB_00043747</name>
</gene>
<dbReference type="PANTHER" id="PTHR13510:SF44">
    <property type="entry name" value="RABENOSYN-5"/>
    <property type="match status" value="1"/>
</dbReference>
<dbReference type="PANTHER" id="PTHR13510">
    <property type="entry name" value="FYVE-FINGER-CONTAINING RAB5 EFFECTOR PROTEIN RABENOSYN-5-RELATED"/>
    <property type="match status" value="1"/>
</dbReference>
<evidence type="ECO:0000313" key="3">
    <source>
        <dbReference type="Proteomes" id="UP001159405"/>
    </source>
</evidence>
<dbReference type="InterPro" id="IPR023393">
    <property type="entry name" value="START-like_dom_sf"/>
</dbReference>
<proteinExistence type="predicted"/>
<protein>
    <recommendedName>
        <fullName evidence="1">START domain-containing protein</fullName>
    </recommendedName>
</protein>
<dbReference type="Gene3D" id="3.30.530.20">
    <property type="match status" value="1"/>
</dbReference>